<dbReference type="AlphaFoldDB" id="A0A1V0M5V7"/>
<evidence type="ECO:0000313" key="2">
    <source>
        <dbReference type="EMBL" id="ARD70273.1"/>
    </source>
</evidence>
<dbReference type="InterPro" id="IPR007040">
    <property type="entry name" value="Ribosome_modulation_factor"/>
</dbReference>
<proteinExistence type="predicted"/>
<geneLocation type="plasmid" evidence="2">
    <name>pJB37</name>
</geneLocation>
<sequence length="57" mass="6436">MKAFQQGKEAYRSGNSNQSNPYPSMSQEGRAWAMGWLVAKEPGNWDDIARLYDDQPG</sequence>
<dbReference type="Pfam" id="PF04957">
    <property type="entry name" value="RMF"/>
    <property type="match status" value="1"/>
</dbReference>
<name>A0A1V0M5V7_PSEAI</name>
<feature type="region of interest" description="Disordered" evidence="1">
    <location>
        <begin position="1"/>
        <end position="26"/>
    </location>
</feature>
<protein>
    <submittedName>
        <fullName evidence="2">Uncharacterized protein</fullName>
    </submittedName>
</protein>
<dbReference type="RefSeq" id="WP_010792587.1">
    <property type="nucleotide sequence ID" value="NZ_CAADPS010001174.1"/>
</dbReference>
<feature type="compositionally biased region" description="Polar residues" evidence="1">
    <location>
        <begin position="13"/>
        <end position="26"/>
    </location>
</feature>
<dbReference type="GeneID" id="93444564"/>
<reference evidence="2" key="1">
    <citation type="submission" date="2017-01" db="EMBL/GenBank/DDBJ databases">
        <title>Complete nucleotide sequence of an IncP-2 blaVIM-2-harboring megaplasmid from Pseudomonas aeruginosa.</title>
        <authorList>
            <person name="Botelho J."/>
            <person name="Grosso F."/>
            <person name="Mabrouk A."/>
            <person name="Peixe L."/>
        </authorList>
    </citation>
    <scope>NUCLEOTIDE SEQUENCE</scope>
    <source>
        <strain evidence="2">FFUP_PS_37</strain>
        <plasmid evidence="2">pJB37</plasmid>
    </source>
</reference>
<evidence type="ECO:0000256" key="1">
    <source>
        <dbReference type="SAM" id="MobiDB-lite"/>
    </source>
</evidence>
<dbReference type="EMBL" id="KY494864">
    <property type="protein sequence ID" value="ARD70273.1"/>
    <property type="molecule type" value="Genomic_DNA"/>
</dbReference>
<accession>A0A1V0M5V7</accession>
<keyword evidence="2" id="KW-0614">Plasmid</keyword>
<organism evidence="2">
    <name type="scientific">Pseudomonas aeruginosa</name>
    <dbReference type="NCBI Taxonomy" id="287"/>
    <lineage>
        <taxon>Bacteria</taxon>
        <taxon>Pseudomonadati</taxon>
        <taxon>Pseudomonadota</taxon>
        <taxon>Gammaproteobacteria</taxon>
        <taxon>Pseudomonadales</taxon>
        <taxon>Pseudomonadaceae</taxon>
        <taxon>Pseudomonas</taxon>
    </lineage>
</organism>